<organism evidence="2 3">
    <name type="scientific">Saccharopolyspora aridisoli</name>
    <dbReference type="NCBI Taxonomy" id="2530385"/>
    <lineage>
        <taxon>Bacteria</taxon>
        <taxon>Bacillati</taxon>
        <taxon>Actinomycetota</taxon>
        <taxon>Actinomycetes</taxon>
        <taxon>Pseudonocardiales</taxon>
        <taxon>Pseudonocardiaceae</taxon>
        <taxon>Saccharopolyspora</taxon>
    </lineage>
</organism>
<proteinExistence type="predicted"/>
<feature type="transmembrane region" description="Helical" evidence="1">
    <location>
        <begin position="73"/>
        <end position="93"/>
    </location>
</feature>
<keyword evidence="1" id="KW-0472">Membrane</keyword>
<evidence type="ECO:0000313" key="2">
    <source>
        <dbReference type="EMBL" id="TDC94822.1"/>
    </source>
</evidence>
<feature type="transmembrane region" description="Helical" evidence="1">
    <location>
        <begin position="46"/>
        <end position="67"/>
    </location>
</feature>
<gene>
    <name evidence="2" type="ORF">E1161_07200</name>
</gene>
<name>A0A4R4UYG6_9PSEU</name>
<dbReference type="EMBL" id="SMKV01000006">
    <property type="protein sequence ID" value="TDC94822.1"/>
    <property type="molecule type" value="Genomic_DNA"/>
</dbReference>
<dbReference type="OrthoDB" id="3683499at2"/>
<accession>A0A4R4UYG6</accession>
<comment type="caution">
    <text evidence="2">The sequence shown here is derived from an EMBL/GenBank/DDBJ whole genome shotgun (WGS) entry which is preliminary data.</text>
</comment>
<sequence>MAFRAAQPVTAGLSRLAQLDCHERSRIIRQLCQQHPVFRSMLRQAAIARAVAFGSALALGASVITLAQAFNMWITASLVFAGMGGFCYVAVSLTSSRFDLLMAVLGAHRTDELHSKLVTEQIYGEEVAQADPLPDRPPQQVVCSHAIGSRLTGEPSSAH</sequence>
<evidence type="ECO:0000313" key="3">
    <source>
        <dbReference type="Proteomes" id="UP000294744"/>
    </source>
</evidence>
<protein>
    <submittedName>
        <fullName evidence="2">Uncharacterized protein</fullName>
    </submittedName>
</protein>
<dbReference type="AlphaFoldDB" id="A0A4R4UYG6"/>
<keyword evidence="1" id="KW-1133">Transmembrane helix</keyword>
<dbReference type="Proteomes" id="UP000294744">
    <property type="component" value="Unassembled WGS sequence"/>
</dbReference>
<dbReference type="RefSeq" id="WP_132620846.1">
    <property type="nucleotide sequence ID" value="NZ_SMKV01000006.1"/>
</dbReference>
<keyword evidence="3" id="KW-1185">Reference proteome</keyword>
<reference evidence="2 3" key="1">
    <citation type="submission" date="2019-03" db="EMBL/GenBank/DDBJ databases">
        <title>Draft genome sequences of novel Actinobacteria.</title>
        <authorList>
            <person name="Sahin N."/>
            <person name="Ay H."/>
            <person name="Saygin H."/>
        </authorList>
    </citation>
    <scope>NUCLEOTIDE SEQUENCE [LARGE SCALE GENOMIC DNA]</scope>
    <source>
        <strain evidence="2 3">16K404</strain>
    </source>
</reference>
<evidence type="ECO:0000256" key="1">
    <source>
        <dbReference type="SAM" id="Phobius"/>
    </source>
</evidence>
<keyword evidence="1" id="KW-0812">Transmembrane</keyword>